<accession>A0A1F6VRG2</accession>
<evidence type="ECO:0000256" key="7">
    <source>
        <dbReference type="RuleBase" id="RU000532"/>
    </source>
</evidence>
<comment type="caution">
    <text evidence="8">The sequence shown here is derived from an EMBL/GenBank/DDBJ whole genome shotgun (WGS) entry which is preliminary data.</text>
</comment>
<dbReference type="PANTHER" id="PTHR11406:SF23">
    <property type="entry name" value="PHOSPHOGLYCERATE KINASE 1, CHLOROPLASTIC-RELATED"/>
    <property type="match status" value="1"/>
</dbReference>
<dbReference type="SUPFAM" id="SSF53748">
    <property type="entry name" value="Phosphoglycerate kinase"/>
    <property type="match status" value="1"/>
</dbReference>
<feature type="non-terminal residue" evidence="8">
    <location>
        <position position="1"/>
    </location>
</feature>
<protein>
    <recommendedName>
        <fullName evidence="2 7">Phosphoglycerate kinase</fullName>
        <ecNumber evidence="2 7">2.7.2.3</ecNumber>
    </recommendedName>
</protein>
<sequence length="270" mass="29757">GEKDNDKKAGEVLAKNFASLADFYINDAFSVSHRDHMSITSLSKYLPSYTGFLFENEVLNLSKALVPKHPMLFLLGGFKFETKLPVLKKFSRIADKYFVGGALANNYILADGYNVGKSLIDKDFKITNRMLNDKNLIPIVDVIIERNKKQQVCSLDEVSKNDIIADIGPATVELLKVYIIEAKTILWNGPMGLYERGYTQSTIDILSLLAKQVKNKKSTVIIGGGDTVLLVHKMKMQNSFTFVSTAGGAALDFLAHGTTLGLEAILKSGK</sequence>
<dbReference type="Gene3D" id="3.40.50.1260">
    <property type="entry name" value="Phosphoglycerate kinase, N-terminal domain"/>
    <property type="match status" value="2"/>
</dbReference>
<name>A0A1F6VRG2_9BACT</name>
<keyword evidence="5 7" id="KW-0418">Kinase</keyword>
<dbReference type="GO" id="GO:0005829">
    <property type="term" value="C:cytosol"/>
    <property type="evidence" value="ECO:0007669"/>
    <property type="project" value="TreeGrafter"/>
</dbReference>
<evidence type="ECO:0000256" key="5">
    <source>
        <dbReference type="ARBA" id="ARBA00022777"/>
    </source>
</evidence>
<gene>
    <name evidence="8" type="ORF">A3J61_02150</name>
</gene>
<evidence type="ECO:0000256" key="2">
    <source>
        <dbReference type="ARBA" id="ARBA00013061"/>
    </source>
</evidence>
<dbReference type="GO" id="GO:0043531">
    <property type="term" value="F:ADP binding"/>
    <property type="evidence" value="ECO:0007669"/>
    <property type="project" value="TreeGrafter"/>
</dbReference>
<evidence type="ECO:0000256" key="1">
    <source>
        <dbReference type="ARBA" id="ARBA00000642"/>
    </source>
</evidence>
<comment type="similarity">
    <text evidence="7">Belongs to the phosphoglycerate kinase family.</text>
</comment>
<dbReference type="PRINTS" id="PR00477">
    <property type="entry name" value="PHGLYCKINASE"/>
</dbReference>
<dbReference type="Proteomes" id="UP000179686">
    <property type="component" value="Unassembled WGS sequence"/>
</dbReference>
<dbReference type="GO" id="GO:0004618">
    <property type="term" value="F:phosphoglycerate kinase activity"/>
    <property type="evidence" value="ECO:0007669"/>
    <property type="project" value="UniProtKB-EC"/>
</dbReference>
<reference evidence="8 9" key="1">
    <citation type="journal article" date="2016" name="Nat. Commun.">
        <title>Thousands of microbial genomes shed light on interconnected biogeochemical processes in an aquifer system.</title>
        <authorList>
            <person name="Anantharaman K."/>
            <person name="Brown C.T."/>
            <person name="Hug L.A."/>
            <person name="Sharon I."/>
            <person name="Castelle C.J."/>
            <person name="Probst A.J."/>
            <person name="Thomas B.C."/>
            <person name="Singh A."/>
            <person name="Wilkins M.J."/>
            <person name="Karaoz U."/>
            <person name="Brodie E.L."/>
            <person name="Williams K.H."/>
            <person name="Hubbard S.S."/>
            <person name="Banfield J.F."/>
        </authorList>
    </citation>
    <scope>NUCLEOTIDE SEQUENCE [LARGE SCALE GENOMIC DNA]</scope>
</reference>
<evidence type="ECO:0000313" key="8">
    <source>
        <dbReference type="EMBL" id="OGI72287.1"/>
    </source>
</evidence>
<dbReference type="InterPro" id="IPR001576">
    <property type="entry name" value="Phosphoglycerate_kinase"/>
</dbReference>
<evidence type="ECO:0000256" key="4">
    <source>
        <dbReference type="ARBA" id="ARBA00022741"/>
    </source>
</evidence>
<dbReference type="AlphaFoldDB" id="A0A1F6VRG2"/>
<keyword evidence="3 7" id="KW-0808">Transferase</keyword>
<comment type="catalytic activity">
    <reaction evidence="1 7">
        <text>(2R)-3-phosphoglycerate + ATP = (2R)-3-phospho-glyceroyl phosphate + ADP</text>
        <dbReference type="Rhea" id="RHEA:14801"/>
        <dbReference type="ChEBI" id="CHEBI:30616"/>
        <dbReference type="ChEBI" id="CHEBI:57604"/>
        <dbReference type="ChEBI" id="CHEBI:58272"/>
        <dbReference type="ChEBI" id="CHEBI:456216"/>
        <dbReference type="EC" id="2.7.2.3"/>
    </reaction>
</comment>
<dbReference type="STRING" id="1801752.A3J61_02150"/>
<evidence type="ECO:0000256" key="6">
    <source>
        <dbReference type="ARBA" id="ARBA00022840"/>
    </source>
</evidence>
<keyword evidence="6" id="KW-0067">ATP-binding</keyword>
<dbReference type="PANTHER" id="PTHR11406">
    <property type="entry name" value="PHOSPHOGLYCERATE KINASE"/>
    <property type="match status" value="1"/>
</dbReference>
<keyword evidence="4" id="KW-0547">Nucleotide-binding</keyword>
<dbReference type="InterPro" id="IPR036043">
    <property type="entry name" value="Phosphoglycerate_kinase_sf"/>
</dbReference>
<organism evidence="8 9">
    <name type="scientific">Candidatus Nomurabacteria bacterium RIFCSPHIGHO2_02_FULL_38_15</name>
    <dbReference type="NCBI Taxonomy" id="1801752"/>
    <lineage>
        <taxon>Bacteria</taxon>
        <taxon>Candidatus Nomuraibacteriota</taxon>
    </lineage>
</organism>
<proteinExistence type="inferred from homology"/>
<dbReference type="EMBL" id="MFUC01000008">
    <property type="protein sequence ID" value="OGI72287.1"/>
    <property type="molecule type" value="Genomic_DNA"/>
</dbReference>
<evidence type="ECO:0000256" key="3">
    <source>
        <dbReference type="ARBA" id="ARBA00022679"/>
    </source>
</evidence>
<dbReference type="GO" id="GO:0005524">
    <property type="term" value="F:ATP binding"/>
    <property type="evidence" value="ECO:0007669"/>
    <property type="project" value="UniProtKB-KW"/>
</dbReference>
<dbReference type="Pfam" id="PF00162">
    <property type="entry name" value="PGK"/>
    <property type="match status" value="1"/>
</dbReference>
<dbReference type="EC" id="2.7.2.3" evidence="2 7"/>
<evidence type="ECO:0000313" key="9">
    <source>
        <dbReference type="Proteomes" id="UP000179686"/>
    </source>
</evidence>
<dbReference type="GO" id="GO:0006094">
    <property type="term" value="P:gluconeogenesis"/>
    <property type="evidence" value="ECO:0007669"/>
    <property type="project" value="TreeGrafter"/>
</dbReference>
<dbReference type="GO" id="GO:0006096">
    <property type="term" value="P:glycolytic process"/>
    <property type="evidence" value="ECO:0007669"/>
    <property type="project" value="InterPro"/>
</dbReference>
<dbReference type="InterPro" id="IPR015824">
    <property type="entry name" value="Phosphoglycerate_kinase_N"/>
</dbReference>